<organism evidence="5">
    <name type="scientific">Noccaea caerulescens</name>
    <name type="common">Alpine penny-cress</name>
    <name type="synonym">Thlaspi caerulescens</name>
    <dbReference type="NCBI Taxonomy" id="107243"/>
    <lineage>
        <taxon>Eukaryota</taxon>
        <taxon>Viridiplantae</taxon>
        <taxon>Streptophyta</taxon>
        <taxon>Embryophyta</taxon>
        <taxon>Tracheophyta</taxon>
        <taxon>Spermatophyta</taxon>
        <taxon>Magnoliopsida</taxon>
        <taxon>eudicotyledons</taxon>
        <taxon>Gunneridae</taxon>
        <taxon>Pentapetalae</taxon>
        <taxon>rosids</taxon>
        <taxon>malvids</taxon>
        <taxon>Brassicales</taxon>
        <taxon>Brassicaceae</taxon>
        <taxon>Coluteocarpeae</taxon>
        <taxon>Noccaea</taxon>
    </lineage>
</organism>
<feature type="region of interest" description="Disordered" evidence="4">
    <location>
        <begin position="1"/>
        <end position="21"/>
    </location>
</feature>
<dbReference type="InterPro" id="IPR002885">
    <property type="entry name" value="PPR_rpt"/>
</dbReference>
<feature type="repeat" description="PPR" evidence="3">
    <location>
        <begin position="246"/>
        <end position="280"/>
    </location>
</feature>
<dbReference type="GO" id="GO:0003729">
    <property type="term" value="F:mRNA binding"/>
    <property type="evidence" value="ECO:0007669"/>
    <property type="project" value="TreeGrafter"/>
</dbReference>
<keyword evidence="2" id="KW-0677">Repeat</keyword>
<dbReference type="Pfam" id="PF13041">
    <property type="entry name" value="PPR_2"/>
    <property type="match status" value="3"/>
</dbReference>
<evidence type="ECO:0000256" key="2">
    <source>
        <dbReference type="ARBA" id="ARBA00022737"/>
    </source>
</evidence>
<feature type="repeat" description="PPR" evidence="3">
    <location>
        <begin position="354"/>
        <end position="388"/>
    </location>
</feature>
<evidence type="ECO:0000256" key="1">
    <source>
        <dbReference type="ARBA" id="ARBA00007626"/>
    </source>
</evidence>
<dbReference type="PANTHER" id="PTHR47938">
    <property type="entry name" value="RESPIRATORY COMPLEX I CHAPERONE (CIA84), PUTATIVE (AFU_ORTHOLOGUE AFUA_2G06020)-RELATED"/>
    <property type="match status" value="1"/>
</dbReference>
<evidence type="ECO:0000256" key="3">
    <source>
        <dbReference type="PROSITE-ProRule" id="PRU00708"/>
    </source>
</evidence>
<dbReference type="EMBL" id="GEVI01006077">
    <property type="protein sequence ID" value="JAU26243.1"/>
    <property type="molecule type" value="Transcribed_RNA"/>
</dbReference>
<protein>
    <submittedName>
        <fullName evidence="5">Pentatricopeptide repeat-containing protein</fullName>
    </submittedName>
</protein>
<dbReference type="InterPro" id="IPR011990">
    <property type="entry name" value="TPR-like_helical_dom_sf"/>
</dbReference>
<dbReference type="PANTHER" id="PTHR47938:SF35">
    <property type="entry name" value="PENTATRICOPEPTIDE REPEAT-CONTAINING PROTEIN 4, MITOCHONDRIAL-RELATED"/>
    <property type="match status" value="1"/>
</dbReference>
<feature type="repeat" description="PPR" evidence="3">
    <location>
        <begin position="283"/>
        <end position="317"/>
    </location>
</feature>
<feature type="repeat" description="PPR" evidence="3">
    <location>
        <begin position="318"/>
        <end position="348"/>
    </location>
</feature>
<accession>A0A1J3E260</accession>
<dbReference type="Pfam" id="PF01535">
    <property type="entry name" value="PPR"/>
    <property type="match status" value="1"/>
</dbReference>
<dbReference type="PROSITE" id="PS51375">
    <property type="entry name" value="PPR"/>
    <property type="match status" value="5"/>
</dbReference>
<proteinExistence type="inferred from homology"/>
<sequence length="506" mass="57424">MSSSLIRRILHPTRKPKPDSTLSVSLFTTVSSPPSDPSNLTSPDPLISDAVSVLTHHRSKSRWSTLRSLHPSGFTPYQFSEITLRLRNNPHLSLRFFLFTRRYSLCSHDVDSCSTLIHILARSRLKTHARELIRLSLRLADDEDNETDRASKVFRSLTKSYNRCGSAPFVFDLLIKSCLDSKEIDGAVMVMRKLRSKGINLQISTCNALISEASKRRDASTGYNLYREVFGLDETEVDEAKKLKPNVNTFNLMMVSFYREGETEIVEKIWREMEEEEVGCSPNAYSYNVLMETYCSRGMMIEAEKIWEEMKLKRLDLDVVSYNTMIGGLCSNLEVTKAKELCKEMRLKKGIECTSLTYDHLVKGYCKVGDVDSAMVVYKEMKRKSFEAEGVTIEALVEGLCGGDEGRVVEAAEIVKEAVRESEFYPSRKCYELLVKRLCEEGKMERALKIQAEMVGRGFKPSQQTYKAFINGYGSVGDEETSALLAIEMTDSLKLRAENKEEARGF</sequence>
<evidence type="ECO:0000256" key="4">
    <source>
        <dbReference type="SAM" id="MobiDB-lite"/>
    </source>
</evidence>
<dbReference type="Gene3D" id="1.25.40.10">
    <property type="entry name" value="Tetratricopeptide repeat domain"/>
    <property type="match status" value="4"/>
</dbReference>
<dbReference type="NCBIfam" id="TIGR00756">
    <property type="entry name" value="PPR"/>
    <property type="match status" value="5"/>
</dbReference>
<feature type="repeat" description="PPR" evidence="3">
    <location>
        <begin position="427"/>
        <end position="461"/>
    </location>
</feature>
<reference evidence="5" key="1">
    <citation type="submission" date="2016-07" db="EMBL/GenBank/DDBJ databases">
        <title>De novo transcriptome assembly of four accessions of the metal hyperaccumulator plant Noccaea caerulescens.</title>
        <authorList>
            <person name="Blande D."/>
            <person name="Halimaa P."/>
            <person name="Tervahauta A.I."/>
            <person name="Aarts M.G."/>
            <person name="Karenlampi S.O."/>
        </authorList>
    </citation>
    <scope>NUCLEOTIDE SEQUENCE</scope>
</reference>
<gene>
    <name evidence="5" type="ORF">GA_TR21636_c0_g1_i1_g.71351</name>
</gene>
<comment type="similarity">
    <text evidence="1">Belongs to the PPR family. P subfamily.</text>
</comment>
<name>A0A1J3E260_NOCCA</name>
<evidence type="ECO:0000313" key="5">
    <source>
        <dbReference type="EMBL" id="JAU26243.1"/>
    </source>
</evidence>
<dbReference type="AlphaFoldDB" id="A0A1J3E260"/>